<keyword evidence="1" id="KW-0472">Membrane</keyword>
<protein>
    <submittedName>
        <fullName evidence="2">Uncharacterized protein</fullName>
    </submittedName>
</protein>
<keyword evidence="1" id="KW-0812">Transmembrane</keyword>
<dbReference type="EMBL" id="PTQZ01000004">
    <property type="protein sequence ID" value="PQA52208.1"/>
    <property type="molecule type" value="Genomic_DNA"/>
</dbReference>
<accession>A0A2P6AV99</accession>
<comment type="caution">
    <text evidence="2">The sequence shown here is derived from an EMBL/GenBank/DDBJ whole genome shotgun (WGS) entry which is preliminary data.</text>
</comment>
<dbReference type="AlphaFoldDB" id="A0A2P6AV99"/>
<reference evidence="3" key="1">
    <citation type="submission" date="2018-02" db="EMBL/GenBank/DDBJ databases">
        <title>Genome sequencing of Solimonas sp. HR-BB.</title>
        <authorList>
            <person name="Lee Y."/>
            <person name="Jeon C.O."/>
        </authorList>
    </citation>
    <scope>NUCLEOTIDE SEQUENCE [LARGE SCALE GENOMIC DNA]</scope>
    <source>
        <strain evidence="3">HR-E</strain>
    </source>
</reference>
<keyword evidence="3" id="KW-1185">Reference proteome</keyword>
<dbReference type="Proteomes" id="UP000243900">
    <property type="component" value="Unassembled WGS sequence"/>
</dbReference>
<feature type="transmembrane region" description="Helical" evidence="1">
    <location>
        <begin position="6"/>
        <end position="30"/>
    </location>
</feature>
<sequence length="96" mass="10469">MTYTAYASMMLGLFLGVFAVAACVLAFLLMRREDPLYAAHGRYQLLTIGYAALALLLLMLVIKTAVGPFLLLAIKLWAIYRVIAGAYLLTQGRAPA</sequence>
<evidence type="ECO:0000313" key="3">
    <source>
        <dbReference type="Proteomes" id="UP000243900"/>
    </source>
</evidence>
<dbReference type="RefSeq" id="WP_105190912.1">
    <property type="nucleotide sequence ID" value="NZ_PTQZ01000004.1"/>
</dbReference>
<gene>
    <name evidence="2" type="ORF">C5O18_00400</name>
</gene>
<name>A0A2P6AV99_9GAMM</name>
<keyword evidence="1" id="KW-1133">Transmembrane helix</keyword>
<evidence type="ECO:0000256" key="1">
    <source>
        <dbReference type="SAM" id="Phobius"/>
    </source>
</evidence>
<feature type="transmembrane region" description="Helical" evidence="1">
    <location>
        <begin position="68"/>
        <end position="89"/>
    </location>
</feature>
<evidence type="ECO:0000313" key="2">
    <source>
        <dbReference type="EMBL" id="PQA52208.1"/>
    </source>
</evidence>
<organism evidence="2 3">
    <name type="scientific">Amnimonas aquatica</name>
    <dbReference type="NCBI Taxonomy" id="2094561"/>
    <lineage>
        <taxon>Bacteria</taxon>
        <taxon>Pseudomonadati</taxon>
        <taxon>Pseudomonadota</taxon>
        <taxon>Gammaproteobacteria</taxon>
        <taxon>Moraxellales</taxon>
        <taxon>Moraxellaceae</taxon>
        <taxon>Amnimonas</taxon>
    </lineage>
</organism>
<feature type="transmembrane region" description="Helical" evidence="1">
    <location>
        <begin position="42"/>
        <end position="62"/>
    </location>
</feature>
<proteinExistence type="predicted"/>